<dbReference type="Proteomes" id="UP000811246">
    <property type="component" value="Chromosome 11"/>
</dbReference>
<dbReference type="PANTHER" id="PTHR33116:SF86">
    <property type="entry name" value="REVERSE TRANSCRIPTASE DOMAIN-CONTAINING PROTEIN"/>
    <property type="match status" value="1"/>
</dbReference>
<accession>A0A922DP60</accession>
<comment type="caution">
    <text evidence="1">The sequence shown here is derived from an EMBL/GenBank/DDBJ whole genome shotgun (WGS) entry which is preliminary data.</text>
</comment>
<sequence length="115" mass="13781">MSISTYAMSCFLFPKSLCYELEMMMANFWWENQSQGNKIHWVSWEQLCDSKFRGGMGFKDLRLFNLALLAKQGWRLLRNEGSLLYIIYKARYFPNTRLFEAKVCFNSSYVWKGIW</sequence>
<evidence type="ECO:0000313" key="2">
    <source>
        <dbReference type="Proteomes" id="UP000811246"/>
    </source>
</evidence>
<proteinExistence type="predicted"/>
<evidence type="ECO:0000313" key="1">
    <source>
        <dbReference type="EMBL" id="KAG6688183.1"/>
    </source>
</evidence>
<dbReference type="EMBL" id="CM031835">
    <property type="protein sequence ID" value="KAG6688183.1"/>
    <property type="molecule type" value="Genomic_DNA"/>
</dbReference>
<protein>
    <submittedName>
        <fullName evidence="1">Uncharacterized protein</fullName>
    </submittedName>
</protein>
<dbReference type="AlphaFoldDB" id="A0A922DP60"/>
<reference evidence="1" key="1">
    <citation type="submission" date="2021-01" db="EMBL/GenBank/DDBJ databases">
        <authorList>
            <person name="Lovell J.T."/>
            <person name="Bentley N."/>
            <person name="Bhattarai G."/>
            <person name="Jenkins J.W."/>
            <person name="Sreedasyam A."/>
            <person name="Alarcon Y."/>
            <person name="Bock C."/>
            <person name="Boston L."/>
            <person name="Carlson J."/>
            <person name="Cervantes K."/>
            <person name="Clermont K."/>
            <person name="Krom N."/>
            <person name="Kubenka K."/>
            <person name="Mamidi S."/>
            <person name="Mattison C."/>
            <person name="Monteros M."/>
            <person name="Pisani C."/>
            <person name="Plott C."/>
            <person name="Rajasekar S."/>
            <person name="Rhein H.S."/>
            <person name="Rohla C."/>
            <person name="Song M."/>
            <person name="Hilaire R.S."/>
            <person name="Shu S."/>
            <person name="Wells L."/>
            <person name="Wang X."/>
            <person name="Webber J."/>
            <person name="Heerema R.J."/>
            <person name="Klein P."/>
            <person name="Conner P."/>
            <person name="Grauke L."/>
            <person name="Grimwood J."/>
            <person name="Schmutz J."/>
            <person name="Randall J.J."/>
        </authorList>
    </citation>
    <scope>NUCLEOTIDE SEQUENCE</scope>
    <source>
        <tissue evidence="1">Leaf</tissue>
    </source>
</reference>
<organism evidence="1 2">
    <name type="scientific">Carya illinoinensis</name>
    <name type="common">Pecan</name>
    <dbReference type="NCBI Taxonomy" id="32201"/>
    <lineage>
        <taxon>Eukaryota</taxon>
        <taxon>Viridiplantae</taxon>
        <taxon>Streptophyta</taxon>
        <taxon>Embryophyta</taxon>
        <taxon>Tracheophyta</taxon>
        <taxon>Spermatophyta</taxon>
        <taxon>Magnoliopsida</taxon>
        <taxon>eudicotyledons</taxon>
        <taxon>Gunneridae</taxon>
        <taxon>Pentapetalae</taxon>
        <taxon>rosids</taxon>
        <taxon>fabids</taxon>
        <taxon>Fagales</taxon>
        <taxon>Juglandaceae</taxon>
        <taxon>Carya</taxon>
    </lineage>
</organism>
<dbReference type="PANTHER" id="PTHR33116">
    <property type="entry name" value="REVERSE TRANSCRIPTASE ZINC-BINDING DOMAIN-CONTAINING PROTEIN-RELATED-RELATED"/>
    <property type="match status" value="1"/>
</dbReference>
<name>A0A922DP60_CARIL</name>
<gene>
    <name evidence="1" type="ORF">I3842_11G111700</name>
</gene>